<protein>
    <recommendedName>
        <fullName evidence="1">PIN like domain-containing protein</fullName>
    </recommendedName>
</protein>
<keyword evidence="3" id="KW-1185">Reference proteome</keyword>
<evidence type="ECO:0000313" key="3">
    <source>
        <dbReference type="Proteomes" id="UP000294927"/>
    </source>
</evidence>
<reference evidence="2 3" key="1">
    <citation type="submission" date="2019-03" db="EMBL/GenBank/DDBJ databases">
        <title>Genomic Encyclopedia of Archaeal and Bacterial Type Strains, Phase II (KMG-II): from individual species to whole genera.</title>
        <authorList>
            <person name="Goeker M."/>
        </authorList>
    </citation>
    <scope>NUCLEOTIDE SEQUENCE [LARGE SCALE GENOMIC DNA]</scope>
    <source>
        <strain evidence="2 3">DSM 45499</strain>
    </source>
</reference>
<dbReference type="Pfam" id="PF18476">
    <property type="entry name" value="PIN_8"/>
    <property type="match status" value="1"/>
</dbReference>
<organism evidence="2 3">
    <name type="scientific">Actinophytocola oryzae</name>
    <dbReference type="NCBI Taxonomy" id="502181"/>
    <lineage>
        <taxon>Bacteria</taxon>
        <taxon>Bacillati</taxon>
        <taxon>Actinomycetota</taxon>
        <taxon>Actinomycetes</taxon>
        <taxon>Pseudonocardiales</taxon>
        <taxon>Pseudonocardiaceae</taxon>
    </lineage>
</organism>
<sequence>MNARVREDMLTVLGTITERIWVPHQVIAEFWRNRQSEELIAYHDRKADAARGTLLASIQKSRKAISDWAKDVHIGDDSDMATPLYEKLNRAEKIFESLMRMLDSQAVKDKVPGIRDTNADPVIIKLELLLDGRVGPPCDERRYSEEIVRAKERADRQIPPGYLDFESGRKSDEEAAGDYLIWRQILDEIQGRTTDVLFVTRDGKDDWWRKSSSKATRLPRVELVDELRDLTGRRLFMVEPSVLMRKVSRVFRLENQVHRNSIVALQYLESSQSGTEGSYRSGGETRYRLAQLPGGRSGDYVETVWTMCQLVDDNPRLATCIEKFMDCFPSITLGPEARRRLMNLVALGLAVVQGERILLTSAGKRFQETRDPELLSRLFMERIEGAFEARSMLRQGAEVSDLKVLLSEHSELDLSATQIDLLLRWMSRLGLLAE</sequence>
<gene>
    <name evidence="2" type="ORF">CLV71_13160</name>
</gene>
<proteinExistence type="predicted"/>
<accession>A0A4R7UR05</accession>
<comment type="caution">
    <text evidence="2">The sequence shown here is derived from an EMBL/GenBank/DDBJ whole genome shotgun (WGS) entry which is preliminary data.</text>
</comment>
<evidence type="ECO:0000259" key="1">
    <source>
        <dbReference type="Pfam" id="PF18476"/>
    </source>
</evidence>
<dbReference type="AlphaFoldDB" id="A0A4R7UR05"/>
<dbReference type="InterPro" id="IPR041578">
    <property type="entry name" value="PIN_8"/>
</dbReference>
<dbReference type="Proteomes" id="UP000294927">
    <property type="component" value="Unassembled WGS sequence"/>
</dbReference>
<name>A0A4R7UR05_9PSEU</name>
<evidence type="ECO:0000313" key="2">
    <source>
        <dbReference type="EMBL" id="TDV36680.1"/>
    </source>
</evidence>
<feature type="domain" description="PIN like" evidence="1">
    <location>
        <begin position="4"/>
        <end position="223"/>
    </location>
</feature>
<dbReference type="EMBL" id="SOCP01000031">
    <property type="protein sequence ID" value="TDV36680.1"/>
    <property type="molecule type" value="Genomic_DNA"/>
</dbReference>